<evidence type="ECO:0000313" key="2">
    <source>
        <dbReference type="EMBL" id="GAA2655922.1"/>
    </source>
</evidence>
<dbReference type="Proteomes" id="UP001500151">
    <property type="component" value="Unassembled WGS sequence"/>
</dbReference>
<proteinExistence type="predicted"/>
<protein>
    <submittedName>
        <fullName evidence="2">DUF397 domain-containing protein</fullName>
    </submittedName>
</protein>
<evidence type="ECO:0000313" key="3">
    <source>
        <dbReference type="Proteomes" id="UP001500151"/>
    </source>
</evidence>
<dbReference type="Pfam" id="PF04149">
    <property type="entry name" value="DUF397"/>
    <property type="match status" value="1"/>
</dbReference>
<dbReference type="EMBL" id="BAAASJ010000112">
    <property type="protein sequence ID" value="GAA2655922.1"/>
    <property type="molecule type" value="Genomic_DNA"/>
</dbReference>
<sequence length="62" mass="6760">MPQLKWLKSSYSEASGNACVEVAENGSLIAVRDSKRPELPWATVGREAWGRFTGALVDGPLR</sequence>
<keyword evidence="3" id="KW-1185">Reference proteome</keyword>
<reference evidence="2 3" key="1">
    <citation type="journal article" date="2019" name="Int. J. Syst. Evol. Microbiol.">
        <title>The Global Catalogue of Microorganisms (GCM) 10K type strain sequencing project: providing services to taxonomists for standard genome sequencing and annotation.</title>
        <authorList>
            <consortium name="The Broad Institute Genomics Platform"/>
            <consortium name="The Broad Institute Genome Sequencing Center for Infectious Disease"/>
            <person name="Wu L."/>
            <person name="Ma J."/>
        </authorList>
    </citation>
    <scope>NUCLEOTIDE SEQUENCE [LARGE SCALE GENOMIC DNA]</scope>
    <source>
        <strain evidence="2 3">JCM 4524</strain>
    </source>
</reference>
<name>A0ABN3RMF0_9ACTN</name>
<organism evidence="2 3">
    <name type="scientific">Streptomyces vastus</name>
    <dbReference type="NCBI Taxonomy" id="285451"/>
    <lineage>
        <taxon>Bacteria</taxon>
        <taxon>Bacillati</taxon>
        <taxon>Actinomycetota</taxon>
        <taxon>Actinomycetes</taxon>
        <taxon>Kitasatosporales</taxon>
        <taxon>Streptomycetaceae</taxon>
        <taxon>Streptomyces</taxon>
    </lineage>
</organism>
<gene>
    <name evidence="2" type="ORF">GCM10010307_69040</name>
</gene>
<feature type="domain" description="DUF397" evidence="1">
    <location>
        <begin position="4"/>
        <end position="55"/>
    </location>
</feature>
<evidence type="ECO:0000259" key="1">
    <source>
        <dbReference type="Pfam" id="PF04149"/>
    </source>
</evidence>
<accession>A0ABN3RMF0</accession>
<dbReference type="RefSeq" id="WP_344395195.1">
    <property type="nucleotide sequence ID" value="NZ_BAAASJ010000112.1"/>
</dbReference>
<dbReference type="InterPro" id="IPR007278">
    <property type="entry name" value="DUF397"/>
</dbReference>
<comment type="caution">
    <text evidence="2">The sequence shown here is derived from an EMBL/GenBank/DDBJ whole genome shotgun (WGS) entry which is preliminary data.</text>
</comment>